<name>A0AAW1I5D2_SAPOF</name>
<dbReference type="PANTHER" id="PTHR33789:SF11">
    <property type="entry name" value="OS05G0202300 PROTEIN"/>
    <property type="match status" value="1"/>
</dbReference>
<evidence type="ECO:0000313" key="2">
    <source>
        <dbReference type="Proteomes" id="UP001443914"/>
    </source>
</evidence>
<comment type="caution">
    <text evidence="1">The sequence shown here is derived from an EMBL/GenBank/DDBJ whole genome shotgun (WGS) entry which is preliminary data.</text>
</comment>
<evidence type="ECO:0000313" key="1">
    <source>
        <dbReference type="EMBL" id="KAK9683800.1"/>
    </source>
</evidence>
<dbReference type="Gene3D" id="3.30.530.20">
    <property type="match status" value="1"/>
</dbReference>
<dbReference type="InterPro" id="IPR053249">
    <property type="entry name" value="LFS"/>
</dbReference>
<proteinExistence type="predicted"/>
<accession>A0AAW1I5D2</accession>
<keyword evidence="2" id="KW-1185">Reference proteome</keyword>
<protein>
    <recommendedName>
        <fullName evidence="3">Lachrymatory factor synthase</fullName>
    </recommendedName>
</protein>
<dbReference type="Pfam" id="PF10604">
    <property type="entry name" value="Polyketide_cyc2"/>
    <property type="match status" value="1"/>
</dbReference>
<dbReference type="GO" id="GO:0004864">
    <property type="term" value="F:protein phosphatase inhibitor activity"/>
    <property type="evidence" value="ECO:0007669"/>
    <property type="project" value="UniProtKB-ARBA"/>
</dbReference>
<gene>
    <name evidence="1" type="ORF">RND81_10G165300</name>
</gene>
<evidence type="ECO:0008006" key="3">
    <source>
        <dbReference type="Google" id="ProtNLM"/>
    </source>
</evidence>
<dbReference type="SUPFAM" id="SSF55961">
    <property type="entry name" value="Bet v1-like"/>
    <property type="match status" value="1"/>
</dbReference>
<dbReference type="InterPro" id="IPR019587">
    <property type="entry name" value="Polyketide_cyclase/dehydratase"/>
</dbReference>
<dbReference type="Proteomes" id="UP001443914">
    <property type="component" value="Unassembled WGS sequence"/>
</dbReference>
<organism evidence="1 2">
    <name type="scientific">Saponaria officinalis</name>
    <name type="common">Common soapwort</name>
    <name type="synonym">Lychnis saponaria</name>
    <dbReference type="NCBI Taxonomy" id="3572"/>
    <lineage>
        <taxon>Eukaryota</taxon>
        <taxon>Viridiplantae</taxon>
        <taxon>Streptophyta</taxon>
        <taxon>Embryophyta</taxon>
        <taxon>Tracheophyta</taxon>
        <taxon>Spermatophyta</taxon>
        <taxon>Magnoliopsida</taxon>
        <taxon>eudicotyledons</taxon>
        <taxon>Gunneridae</taxon>
        <taxon>Pentapetalae</taxon>
        <taxon>Caryophyllales</taxon>
        <taxon>Caryophyllaceae</taxon>
        <taxon>Caryophylleae</taxon>
        <taxon>Saponaria</taxon>
    </lineage>
</organism>
<dbReference type="InterPro" id="IPR023393">
    <property type="entry name" value="START-like_dom_sf"/>
</dbReference>
<sequence length="137" mass="15594">MGKQETKKWEGETRVEIQKVRTKQVWPLISDFCSLHKWFPHVKTCYLLHGVPGQPGLIRYCGSTESPSEDTQWVTEKLLKMDTTKMCFSYEIVDNNAGFKTYVSTIRLESIDGPDGTSGCRIVWSFVARAVPALFEA</sequence>
<dbReference type="PANTHER" id="PTHR33789">
    <property type="entry name" value="LACHRYMATORY-FACTOR SYNTHASE"/>
    <property type="match status" value="1"/>
</dbReference>
<dbReference type="CDD" id="cd07821">
    <property type="entry name" value="PYR_PYL_RCAR_like"/>
    <property type="match status" value="1"/>
</dbReference>
<dbReference type="EMBL" id="JBDFQZ010000010">
    <property type="protein sequence ID" value="KAK9683800.1"/>
    <property type="molecule type" value="Genomic_DNA"/>
</dbReference>
<reference evidence="1" key="1">
    <citation type="submission" date="2024-03" db="EMBL/GenBank/DDBJ databases">
        <title>WGS assembly of Saponaria officinalis var. Norfolk2.</title>
        <authorList>
            <person name="Jenkins J."/>
            <person name="Shu S."/>
            <person name="Grimwood J."/>
            <person name="Barry K."/>
            <person name="Goodstein D."/>
            <person name="Schmutz J."/>
            <person name="Leebens-Mack J."/>
            <person name="Osbourn A."/>
        </authorList>
    </citation>
    <scope>NUCLEOTIDE SEQUENCE [LARGE SCALE GENOMIC DNA]</scope>
    <source>
        <strain evidence="1">JIC</strain>
    </source>
</reference>
<dbReference type="AlphaFoldDB" id="A0AAW1I5D2"/>